<accession>A0A1M7Z132</accession>
<keyword evidence="3" id="KW-1185">Reference proteome</keyword>
<dbReference type="EMBL" id="FRFG01000066">
    <property type="protein sequence ID" value="SHO58512.1"/>
    <property type="molecule type" value="Genomic_DNA"/>
</dbReference>
<sequence>MAILKITERRPDIEPTLNYVYRGDKHEHEINLIKHIGGNIFSPDPIIRADITGLPTEVNLEMIIAEFEAQADLHDGKGEKLFKHYILSIDPNDKPLADHEWLENIQQDLMPTLGFDESTKYVIVKHDDKHNSHCHIVCCMTKGDGSLVKTNDDVFKGFESMRRMEKKYGLRKLDSPQDNWGHHYTKKEMKGANGDRELAKKRDEAAIVRARFKAIESENGGKLPATMTKLVFALSRRGVDVKCRQDDSGNIIGISYSADGGPLISGSKVKATRLSFKNLQLKERVSYVPERDNVALLGEWKDAKEFTIQLQITPAQFKQIKAKRPPNKAHRIQNKDWDRYYVNLNFCRSKYERNIALLFAEIIKLFDALFGKLNDAEFNLLLTLEHQKQWDAYKAAFAEVYEPSVERVYNAEDDLSLAIELDEDTGWRHEPGDTSYELDSHAF</sequence>
<protein>
    <submittedName>
        <fullName evidence="2">Relaxase/Mobilization nuclease domain protein</fullName>
    </submittedName>
</protein>
<dbReference type="InterPro" id="IPR005094">
    <property type="entry name" value="Endonuclease_MobA/VirD2"/>
</dbReference>
<dbReference type="RefSeq" id="WP_073585959.1">
    <property type="nucleotide sequence ID" value="NZ_AP024897.1"/>
</dbReference>
<feature type="domain" description="MobA/VirD2-like nuclease" evidence="1">
    <location>
        <begin position="58"/>
        <end position="170"/>
    </location>
</feature>
<dbReference type="Proteomes" id="UP000184600">
    <property type="component" value="Unassembled WGS sequence"/>
</dbReference>
<organism evidence="2 3">
    <name type="scientific">Vibrio quintilis</name>
    <dbReference type="NCBI Taxonomy" id="1117707"/>
    <lineage>
        <taxon>Bacteria</taxon>
        <taxon>Pseudomonadati</taxon>
        <taxon>Pseudomonadota</taxon>
        <taxon>Gammaproteobacteria</taxon>
        <taxon>Vibrionales</taxon>
        <taxon>Vibrionaceae</taxon>
        <taxon>Vibrio</taxon>
    </lineage>
</organism>
<dbReference type="STRING" id="1117707.VQ7734_04284"/>
<name>A0A1M7Z132_9VIBR</name>
<dbReference type="OrthoDB" id="5873006at2"/>
<evidence type="ECO:0000259" key="1">
    <source>
        <dbReference type="Pfam" id="PF03432"/>
    </source>
</evidence>
<dbReference type="AlphaFoldDB" id="A0A1M7Z132"/>
<reference evidence="3" key="1">
    <citation type="submission" date="2016-12" db="EMBL/GenBank/DDBJ databases">
        <authorList>
            <person name="Rodrigo-Torres L."/>
            <person name="Arahal R.D."/>
            <person name="Lucena T."/>
        </authorList>
    </citation>
    <scope>NUCLEOTIDE SEQUENCE [LARGE SCALE GENOMIC DNA]</scope>
</reference>
<evidence type="ECO:0000313" key="3">
    <source>
        <dbReference type="Proteomes" id="UP000184600"/>
    </source>
</evidence>
<evidence type="ECO:0000313" key="2">
    <source>
        <dbReference type="EMBL" id="SHO58512.1"/>
    </source>
</evidence>
<gene>
    <name evidence="2" type="ORF">VQ7734_04284</name>
</gene>
<proteinExistence type="predicted"/>
<dbReference type="Pfam" id="PF03432">
    <property type="entry name" value="Relaxase"/>
    <property type="match status" value="1"/>
</dbReference>